<dbReference type="RefSeq" id="XP_027338027.1">
    <property type="nucleotide sequence ID" value="XM_027482226.1"/>
</dbReference>
<reference evidence="3" key="2">
    <citation type="submission" date="2025-08" db="UniProtKB">
        <authorList>
            <consortium name="RefSeq"/>
        </authorList>
    </citation>
    <scope>IDENTIFICATION</scope>
    <source>
        <tissue evidence="3">Young leaves</tissue>
    </source>
</reference>
<dbReference type="KEGG" id="aprc:113851954"/>
<name>A0A8B8K2L9_ABRPR</name>
<sequence>MAGRGRGVRGTNDLMERMAKILETLAHNQGGEPTEYVVLSSFTRHDPPKFEGGFDPKGAQRWLASMEKIFHAMGCCEEHKVNYVTYMLCGEAEDWWRFTIQTRVATFRSEKQKAKKFLELKQEIVTVGEYAAKFQELMKYWPHYQYEDGEEDLCAQFEHGLRPNI</sequence>
<evidence type="ECO:0000313" key="2">
    <source>
        <dbReference type="Proteomes" id="UP000694853"/>
    </source>
</evidence>
<dbReference type="InterPro" id="IPR005162">
    <property type="entry name" value="Retrotrans_gag_dom"/>
</dbReference>
<dbReference type="OrthoDB" id="1936908at2759"/>
<feature type="domain" description="Retrotransposon gag" evidence="1">
    <location>
        <begin position="104"/>
        <end position="163"/>
    </location>
</feature>
<reference evidence="2" key="1">
    <citation type="journal article" date="2019" name="Toxins">
        <title>Detection of Abrin-Like and Prepropulchellin-Like Toxin Genes and Transcripts Using Whole Genome Sequencing and Full-Length Transcript Sequencing of Abrus precatorius.</title>
        <authorList>
            <person name="Hovde B.T."/>
            <person name="Daligault H.E."/>
            <person name="Hanschen E.R."/>
            <person name="Kunde Y.A."/>
            <person name="Johnson M.B."/>
            <person name="Starkenburg S.R."/>
            <person name="Johnson S.L."/>
        </authorList>
    </citation>
    <scope>NUCLEOTIDE SEQUENCE [LARGE SCALE GENOMIC DNA]</scope>
</reference>
<accession>A0A8B8K2L9</accession>
<evidence type="ECO:0000313" key="3">
    <source>
        <dbReference type="RefSeq" id="XP_027338027.1"/>
    </source>
</evidence>
<organism evidence="2 3">
    <name type="scientific">Abrus precatorius</name>
    <name type="common">Indian licorice</name>
    <name type="synonym">Glycine abrus</name>
    <dbReference type="NCBI Taxonomy" id="3816"/>
    <lineage>
        <taxon>Eukaryota</taxon>
        <taxon>Viridiplantae</taxon>
        <taxon>Streptophyta</taxon>
        <taxon>Embryophyta</taxon>
        <taxon>Tracheophyta</taxon>
        <taxon>Spermatophyta</taxon>
        <taxon>Magnoliopsida</taxon>
        <taxon>eudicotyledons</taxon>
        <taxon>Gunneridae</taxon>
        <taxon>Pentapetalae</taxon>
        <taxon>rosids</taxon>
        <taxon>fabids</taxon>
        <taxon>Fabales</taxon>
        <taxon>Fabaceae</taxon>
        <taxon>Papilionoideae</taxon>
        <taxon>50 kb inversion clade</taxon>
        <taxon>NPAAA clade</taxon>
        <taxon>indigoferoid/millettioid clade</taxon>
        <taxon>Abreae</taxon>
        <taxon>Abrus</taxon>
    </lineage>
</organism>
<dbReference type="GeneID" id="113851954"/>
<keyword evidence="2" id="KW-1185">Reference proteome</keyword>
<dbReference type="AlphaFoldDB" id="A0A8B8K2L9"/>
<gene>
    <name evidence="3" type="primary">LOC113851954</name>
</gene>
<proteinExistence type="predicted"/>
<dbReference type="Pfam" id="PF03732">
    <property type="entry name" value="Retrotrans_gag"/>
    <property type="match status" value="1"/>
</dbReference>
<evidence type="ECO:0000259" key="1">
    <source>
        <dbReference type="Pfam" id="PF03732"/>
    </source>
</evidence>
<dbReference type="Proteomes" id="UP000694853">
    <property type="component" value="Unplaced"/>
</dbReference>
<protein>
    <submittedName>
        <fullName evidence="3">Uncharacterized protein LOC113851954</fullName>
    </submittedName>
</protein>